<organism evidence="1 2">
    <name type="scientific">Bugula neritina</name>
    <name type="common">Brown bryozoan</name>
    <name type="synonym">Sertularia neritina</name>
    <dbReference type="NCBI Taxonomy" id="10212"/>
    <lineage>
        <taxon>Eukaryota</taxon>
        <taxon>Metazoa</taxon>
        <taxon>Spiralia</taxon>
        <taxon>Lophotrochozoa</taxon>
        <taxon>Bryozoa</taxon>
        <taxon>Gymnolaemata</taxon>
        <taxon>Cheilostomatida</taxon>
        <taxon>Flustrina</taxon>
        <taxon>Buguloidea</taxon>
        <taxon>Bugulidae</taxon>
        <taxon>Bugula</taxon>
    </lineage>
</organism>
<evidence type="ECO:0000313" key="2">
    <source>
        <dbReference type="Proteomes" id="UP000593567"/>
    </source>
</evidence>
<name>A0A7J7JJU6_BUGNE</name>
<dbReference type="InterPro" id="IPR028750">
    <property type="entry name" value="CEP350/CC187"/>
</dbReference>
<dbReference type="AlphaFoldDB" id="A0A7J7JJU6"/>
<comment type="caution">
    <text evidence="1">The sequence shown here is derived from an EMBL/GenBank/DDBJ whole genome shotgun (WGS) entry which is preliminary data.</text>
</comment>
<dbReference type="GO" id="GO:0008017">
    <property type="term" value="F:microtubule binding"/>
    <property type="evidence" value="ECO:0007669"/>
    <property type="project" value="InterPro"/>
</dbReference>
<accession>A0A7J7JJU6</accession>
<dbReference type="EMBL" id="VXIV02002299">
    <property type="protein sequence ID" value="KAF6026327.1"/>
    <property type="molecule type" value="Genomic_DNA"/>
</dbReference>
<dbReference type="Proteomes" id="UP000593567">
    <property type="component" value="Unassembled WGS sequence"/>
</dbReference>
<dbReference type="GO" id="GO:0005813">
    <property type="term" value="C:centrosome"/>
    <property type="evidence" value="ECO:0007669"/>
    <property type="project" value="InterPro"/>
</dbReference>
<dbReference type="GO" id="GO:0034453">
    <property type="term" value="P:microtubule anchoring"/>
    <property type="evidence" value="ECO:0007669"/>
    <property type="project" value="InterPro"/>
</dbReference>
<gene>
    <name evidence="1" type="ORF">EB796_015366</name>
</gene>
<protein>
    <submittedName>
        <fullName evidence="1">CEP350</fullName>
    </submittedName>
</protein>
<dbReference type="PANTHER" id="PTHR13958:SF3">
    <property type="entry name" value="CAP-GLY DOMAIN-CONTAINING PROTEIN-RELATED"/>
    <property type="match status" value="1"/>
</dbReference>
<reference evidence="1" key="1">
    <citation type="submission" date="2020-06" db="EMBL/GenBank/DDBJ databases">
        <title>Draft genome of Bugula neritina, a colonial animal packing powerful symbionts and potential medicines.</title>
        <authorList>
            <person name="Rayko M."/>
        </authorList>
    </citation>
    <scope>NUCLEOTIDE SEQUENCE [LARGE SCALE GENOMIC DNA]</scope>
    <source>
        <strain evidence="1">Kwan_BN1</strain>
    </source>
</reference>
<dbReference type="OrthoDB" id="306254at2759"/>
<evidence type="ECO:0000313" key="1">
    <source>
        <dbReference type="EMBL" id="KAF6026327.1"/>
    </source>
</evidence>
<dbReference type="PANTHER" id="PTHR13958">
    <property type="entry name" value="CENTROSOME-ASSOCIATED PROTEIN 350"/>
    <property type="match status" value="1"/>
</dbReference>
<proteinExistence type="predicted"/>
<sequence>MSRTKRRDKLDAILTQELREEELSWLDYSRDELAVKHSLTESVFQVLLDDSVSAILGAYNSKHHIQNKIAFFSLLGTIRVFPVTWKLYTSERTRGQHLRSRQRFS</sequence>
<keyword evidence="2" id="KW-1185">Reference proteome</keyword>